<comment type="similarity">
    <text evidence="1">Belongs to the pseudouridine synthase TruB family.</text>
</comment>
<sequence>MGKLLPVNVAGHLKKSIHFPNGILVLNKPINITSNGFLSILKSLSVEKKLKLGHAGTLDSEAKGVLIVGVGKGTKQLALLTNLIKTYKTTIIFGNKTTTSNEAGDITTTFKPYSHINREMIDITINKHFMGEISQKAPVYSAIKKDGVRLSDLTRRGFTVEPPTRIVKIYHAKCTFLKLPIAEFEVRVSSGFYVRSFAEEFAEKLGTHAYCIEIDRIENGPYKLSDAISFDEITNENVNRNVEHCTNILNNTEVLEKTIGEKSKTISPTIIATKNN</sequence>
<dbReference type="InterPro" id="IPR020103">
    <property type="entry name" value="PsdUridine_synth_cat_dom_sf"/>
</dbReference>
<dbReference type="GO" id="GO:0006400">
    <property type="term" value="P:tRNA modification"/>
    <property type="evidence" value="ECO:0000318"/>
    <property type="project" value="GO_Central"/>
</dbReference>
<dbReference type="Pfam" id="PF01509">
    <property type="entry name" value="TruB_N"/>
    <property type="match status" value="1"/>
</dbReference>
<dbReference type="RefSeq" id="XP_003295052.1">
    <property type="nucleotide sequence ID" value="XM_003295004.1"/>
</dbReference>
<evidence type="ECO:0000256" key="2">
    <source>
        <dbReference type="ARBA" id="ARBA00012787"/>
    </source>
</evidence>
<dbReference type="InterPro" id="IPR002501">
    <property type="entry name" value="PsdUridine_synth_N"/>
</dbReference>
<dbReference type="InterPro" id="IPR014780">
    <property type="entry name" value="tRNA_psdUridine_synth_TruB"/>
</dbReference>
<organism evidence="6 7">
    <name type="scientific">Dictyostelium purpureum</name>
    <name type="common">Slime mold</name>
    <dbReference type="NCBI Taxonomy" id="5786"/>
    <lineage>
        <taxon>Eukaryota</taxon>
        <taxon>Amoebozoa</taxon>
        <taxon>Evosea</taxon>
        <taxon>Eumycetozoa</taxon>
        <taxon>Dictyostelia</taxon>
        <taxon>Dictyosteliales</taxon>
        <taxon>Dictyosteliaceae</taxon>
        <taxon>Dictyostelium</taxon>
    </lineage>
</organism>
<accession>F1A5V6</accession>
<dbReference type="KEGG" id="dpp:DICPUDRAFT_160185"/>
<dbReference type="OrthoDB" id="9995526at2759"/>
<feature type="domain" description="Pseudouridine synthase II N-terminal" evidence="5">
    <location>
        <begin position="50"/>
        <end position="194"/>
    </location>
</feature>
<dbReference type="SUPFAM" id="SSF55120">
    <property type="entry name" value="Pseudouridine synthase"/>
    <property type="match status" value="1"/>
</dbReference>
<dbReference type="GO" id="GO:0005634">
    <property type="term" value="C:nucleus"/>
    <property type="evidence" value="ECO:0000318"/>
    <property type="project" value="GO_Central"/>
</dbReference>
<dbReference type="VEuPathDB" id="AmoebaDB:DICPUDRAFT_160185"/>
<dbReference type="PANTHER" id="PTHR13767:SF2">
    <property type="entry name" value="PSEUDOURIDYLATE SYNTHASE TRUB1"/>
    <property type="match status" value="1"/>
</dbReference>
<name>F1A5V6_DICPU</name>
<keyword evidence="7" id="KW-1185">Reference proteome</keyword>
<keyword evidence="4" id="KW-0413">Isomerase</keyword>
<protein>
    <recommendedName>
        <fullName evidence="2">tRNA pseudouridine(55) synthase</fullName>
        <ecNumber evidence="2">5.4.99.25</ecNumber>
    </recommendedName>
</protein>
<dbReference type="eggNOG" id="KOG2529">
    <property type="taxonomic scope" value="Eukaryota"/>
</dbReference>
<dbReference type="OMA" id="THMELTQ"/>
<dbReference type="GO" id="GO:0160148">
    <property type="term" value="F:tRNA pseudouridine(55) synthase activity"/>
    <property type="evidence" value="ECO:0007669"/>
    <property type="project" value="UniProtKB-EC"/>
</dbReference>
<dbReference type="GeneID" id="10511002"/>
<reference evidence="7" key="1">
    <citation type="journal article" date="2011" name="Genome Biol.">
        <title>Comparative genomics of the social amoebae Dictyostelium discoideum and Dictyostelium purpureum.</title>
        <authorList>
            <consortium name="US DOE Joint Genome Institute (JGI-PGF)"/>
            <person name="Sucgang R."/>
            <person name="Kuo A."/>
            <person name="Tian X."/>
            <person name="Salerno W."/>
            <person name="Parikh A."/>
            <person name="Feasley C.L."/>
            <person name="Dalin E."/>
            <person name="Tu H."/>
            <person name="Huang E."/>
            <person name="Barry K."/>
            <person name="Lindquist E."/>
            <person name="Shapiro H."/>
            <person name="Bruce D."/>
            <person name="Schmutz J."/>
            <person name="Salamov A."/>
            <person name="Fey P."/>
            <person name="Gaudet P."/>
            <person name="Anjard C."/>
            <person name="Babu M.M."/>
            <person name="Basu S."/>
            <person name="Bushmanova Y."/>
            <person name="van der Wel H."/>
            <person name="Katoh-Kurasawa M."/>
            <person name="Dinh C."/>
            <person name="Coutinho P.M."/>
            <person name="Saito T."/>
            <person name="Elias M."/>
            <person name="Schaap P."/>
            <person name="Kay R.R."/>
            <person name="Henrissat B."/>
            <person name="Eichinger L."/>
            <person name="Rivero F."/>
            <person name="Putnam N.H."/>
            <person name="West C.M."/>
            <person name="Loomis W.F."/>
            <person name="Chisholm R.L."/>
            <person name="Shaulsky G."/>
            <person name="Strassmann J.E."/>
            <person name="Queller D.C."/>
            <person name="Kuspa A."/>
            <person name="Grigoriev I.V."/>
        </authorList>
    </citation>
    <scope>NUCLEOTIDE SEQUENCE [LARGE SCALE GENOMIC DNA]</scope>
    <source>
        <strain evidence="7">QSDP1</strain>
    </source>
</reference>
<dbReference type="GO" id="GO:1990481">
    <property type="term" value="P:mRNA pseudouridine synthesis"/>
    <property type="evidence" value="ECO:0000318"/>
    <property type="project" value="GO_Central"/>
</dbReference>
<evidence type="ECO:0000313" key="7">
    <source>
        <dbReference type="Proteomes" id="UP000001064"/>
    </source>
</evidence>
<evidence type="ECO:0000259" key="5">
    <source>
        <dbReference type="Pfam" id="PF01509"/>
    </source>
</evidence>
<dbReference type="PANTHER" id="PTHR13767">
    <property type="entry name" value="TRNA-PSEUDOURIDINE SYNTHASE"/>
    <property type="match status" value="1"/>
</dbReference>
<proteinExistence type="inferred from homology"/>
<dbReference type="STRING" id="5786.F1A5V6"/>
<gene>
    <name evidence="6" type="ORF">DICPUDRAFT_160185</name>
</gene>
<dbReference type="Proteomes" id="UP000001064">
    <property type="component" value="Unassembled WGS sequence"/>
</dbReference>
<evidence type="ECO:0000256" key="3">
    <source>
        <dbReference type="ARBA" id="ARBA00022694"/>
    </source>
</evidence>
<dbReference type="GO" id="GO:0003723">
    <property type="term" value="F:RNA binding"/>
    <property type="evidence" value="ECO:0007669"/>
    <property type="project" value="InterPro"/>
</dbReference>
<dbReference type="GO" id="GO:0009982">
    <property type="term" value="F:pseudouridine synthase activity"/>
    <property type="evidence" value="ECO:0000318"/>
    <property type="project" value="GO_Central"/>
</dbReference>
<dbReference type="AlphaFoldDB" id="F1A5V6"/>
<keyword evidence="3" id="KW-0819">tRNA processing</keyword>
<evidence type="ECO:0000313" key="6">
    <source>
        <dbReference type="EMBL" id="EGC28425.1"/>
    </source>
</evidence>
<dbReference type="EC" id="5.4.99.25" evidence="2"/>
<dbReference type="EMBL" id="GL871642">
    <property type="protein sequence ID" value="EGC28425.1"/>
    <property type="molecule type" value="Genomic_DNA"/>
</dbReference>
<evidence type="ECO:0000256" key="4">
    <source>
        <dbReference type="ARBA" id="ARBA00023235"/>
    </source>
</evidence>
<evidence type="ECO:0000256" key="1">
    <source>
        <dbReference type="ARBA" id="ARBA00008999"/>
    </source>
</evidence>
<dbReference type="Gene3D" id="3.30.2350.10">
    <property type="entry name" value="Pseudouridine synthase"/>
    <property type="match status" value="1"/>
</dbReference>
<dbReference type="NCBIfam" id="TIGR00431">
    <property type="entry name" value="TruB"/>
    <property type="match status" value="1"/>
</dbReference>
<dbReference type="InParanoid" id="F1A5V6"/>